<dbReference type="AlphaFoldDB" id="A0A317E6G4"/>
<evidence type="ECO:0000259" key="7">
    <source>
        <dbReference type="PROSITE" id="PS50893"/>
    </source>
</evidence>
<dbReference type="SUPFAM" id="SSF52540">
    <property type="entry name" value="P-loop containing nucleoside triphosphate hydrolases"/>
    <property type="match status" value="1"/>
</dbReference>
<protein>
    <submittedName>
        <fullName evidence="8">ABC transporter ATP-binding protein</fullName>
    </submittedName>
</protein>
<dbReference type="EMBL" id="QGLF01000002">
    <property type="protein sequence ID" value="PWR22221.1"/>
    <property type="molecule type" value="Genomic_DNA"/>
</dbReference>
<evidence type="ECO:0000313" key="9">
    <source>
        <dbReference type="Proteomes" id="UP000246077"/>
    </source>
</evidence>
<dbReference type="PANTHER" id="PTHR42711">
    <property type="entry name" value="ABC TRANSPORTER ATP-BINDING PROTEIN"/>
    <property type="match status" value="1"/>
</dbReference>
<evidence type="ECO:0000256" key="6">
    <source>
        <dbReference type="SAM" id="MobiDB-lite"/>
    </source>
</evidence>
<keyword evidence="9" id="KW-1185">Reference proteome</keyword>
<keyword evidence="4" id="KW-0547">Nucleotide-binding</keyword>
<evidence type="ECO:0000256" key="1">
    <source>
        <dbReference type="ARBA" id="ARBA00005417"/>
    </source>
</evidence>
<dbReference type="Proteomes" id="UP000246077">
    <property type="component" value="Unassembled WGS sequence"/>
</dbReference>
<proteinExistence type="inferred from homology"/>
<dbReference type="InterPro" id="IPR003439">
    <property type="entry name" value="ABC_transporter-like_ATP-bd"/>
</dbReference>
<evidence type="ECO:0000256" key="2">
    <source>
        <dbReference type="ARBA" id="ARBA00022448"/>
    </source>
</evidence>
<feature type="domain" description="ABC transporter" evidence="7">
    <location>
        <begin position="25"/>
        <end position="255"/>
    </location>
</feature>
<dbReference type="Gene3D" id="3.40.50.300">
    <property type="entry name" value="P-loop containing nucleotide triphosphate hydrolases"/>
    <property type="match status" value="1"/>
</dbReference>
<keyword evidence="3" id="KW-0536">Nodulation</keyword>
<dbReference type="InterPro" id="IPR003593">
    <property type="entry name" value="AAA+_ATPase"/>
</dbReference>
<evidence type="ECO:0000313" key="8">
    <source>
        <dbReference type="EMBL" id="PWR22221.1"/>
    </source>
</evidence>
<keyword evidence="2" id="KW-0813">Transport</keyword>
<sequence>MGEIVSLPRRASPSGGGGGEGEPVLKVSTLSRHYGGRRALDGVDLQVAPGEIVALLGPNGAGKTTLFRIVEGLIPADGGTVTVAGIEVARRPAAALAALGIVFQETTLDLDLTVAENLRYYAALRGIARGTRAAAAQQALVRLGLEERAGSRARELSGGLRRRVELARALIGTPRLLLLDEPSDALDPASRIALRAEIDRLRHLTGCGVLWATHLVEEVGNADRVVILDRGRVIAAGPPAAIVAAAGGASLTEAFLALTGKGAS</sequence>
<dbReference type="Pfam" id="PF00005">
    <property type="entry name" value="ABC_tran"/>
    <property type="match status" value="1"/>
</dbReference>
<gene>
    <name evidence="8" type="ORF">DKG75_09655</name>
</gene>
<comment type="similarity">
    <text evidence="1">Belongs to the ABC transporter superfamily.</text>
</comment>
<keyword evidence="5 8" id="KW-0067">ATP-binding</keyword>
<evidence type="ECO:0000256" key="3">
    <source>
        <dbReference type="ARBA" id="ARBA00022458"/>
    </source>
</evidence>
<dbReference type="SMART" id="SM00382">
    <property type="entry name" value="AAA"/>
    <property type="match status" value="1"/>
</dbReference>
<evidence type="ECO:0000256" key="4">
    <source>
        <dbReference type="ARBA" id="ARBA00022741"/>
    </source>
</evidence>
<dbReference type="OrthoDB" id="9778547at2"/>
<dbReference type="InterPro" id="IPR050763">
    <property type="entry name" value="ABC_transporter_ATP-binding"/>
</dbReference>
<feature type="region of interest" description="Disordered" evidence="6">
    <location>
        <begin position="1"/>
        <end position="24"/>
    </location>
</feature>
<evidence type="ECO:0000256" key="5">
    <source>
        <dbReference type="ARBA" id="ARBA00022840"/>
    </source>
</evidence>
<dbReference type="PANTHER" id="PTHR42711:SF5">
    <property type="entry name" value="ABC TRANSPORTER ATP-BINDING PROTEIN NATA"/>
    <property type="match status" value="1"/>
</dbReference>
<accession>A0A317E6G4</accession>
<dbReference type="GO" id="GO:0016887">
    <property type="term" value="F:ATP hydrolysis activity"/>
    <property type="evidence" value="ECO:0007669"/>
    <property type="project" value="InterPro"/>
</dbReference>
<reference evidence="9" key="1">
    <citation type="submission" date="2018-05" db="EMBL/GenBank/DDBJ databases">
        <title>Zavarzinia sp. HR-AS.</title>
        <authorList>
            <person name="Lee Y."/>
            <person name="Jeon C.O."/>
        </authorList>
    </citation>
    <scope>NUCLEOTIDE SEQUENCE [LARGE SCALE GENOMIC DNA]</scope>
    <source>
        <strain evidence="9">DSM 1231</strain>
    </source>
</reference>
<dbReference type="GO" id="GO:0005524">
    <property type="term" value="F:ATP binding"/>
    <property type="evidence" value="ECO:0007669"/>
    <property type="project" value="UniProtKB-KW"/>
</dbReference>
<dbReference type="PROSITE" id="PS50893">
    <property type="entry name" value="ABC_TRANSPORTER_2"/>
    <property type="match status" value="1"/>
</dbReference>
<comment type="caution">
    <text evidence="8">The sequence shown here is derived from an EMBL/GenBank/DDBJ whole genome shotgun (WGS) entry which is preliminary data.</text>
</comment>
<organism evidence="8 9">
    <name type="scientific">Zavarzinia compransoris</name>
    <dbReference type="NCBI Taxonomy" id="1264899"/>
    <lineage>
        <taxon>Bacteria</taxon>
        <taxon>Pseudomonadati</taxon>
        <taxon>Pseudomonadota</taxon>
        <taxon>Alphaproteobacteria</taxon>
        <taxon>Rhodospirillales</taxon>
        <taxon>Zavarziniaceae</taxon>
        <taxon>Zavarzinia</taxon>
    </lineage>
</organism>
<dbReference type="InterPro" id="IPR027417">
    <property type="entry name" value="P-loop_NTPase"/>
</dbReference>
<name>A0A317E6G4_9PROT</name>